<evidence type="ECO:0000313" key="3">
    <source>
        <dbReference type="Proteomes" id="UP000315295"/>
    </source>
</evidence>
<sequence length="343" mass="37691">MEVGVTLALKDQEGTLKLSVLECGCYVKDITIKLDGGASWLYQGLVDAFKGQIISAVEDNISNKVREGIVKLDSLLQSLPKQIALDDIAALNVTFVGNPVLSNSSIEFQINGLFTALDDNSASSLYNKGSLHPVPCNAPAKMVEISLHENVFSSVSLVFYNANYMQRTINKIPDQSLLNTAQWKHIVPQLYKQYPDKDMELNISVSSPPIIRVANNGVDFTVYSDVTIGVVEDDDEVISVACISLEIHASCSPKISRNKLAGIVKLNDITASLKWSEIGNLHMHLVQAILSTILKTVVVPYLNLYLWKGLPLPLPRGFTLKNSEILSTNSRLRIFSDVEFVEG</sequence>
<dbReference type="Pfam" id="PF02886">
    <property type="entry name" value="LBP_BPI_CETP_C"/>
    <property type="match status" value="1"/>
</dbReference>
<evidence type="ECO:0000313" key="2">
    <source>
        <dbReference type="EMBL" id="TQD86415.1"/>
    </source>
</evidence>
<dbReference type="Gene3D" id="3.15.10.10">
    <property type="entry name" value="Bactericidal permeability-increasing protein, domain 1"/>
    <property type="match status" value="1"/>
</dbReference>
<comment type="caution">
    <text evidence="2">The sequence shown here is derived from an EMBL/GenBank/DDBJ whole genome shotgun (WGS) entry which is preliminary data.</text>
</comment>
<organism evidence="2 3">
    <name type="scientific">Malus baccata</name>
    <name type="common">Siberian crab apple</name>
    <name type="synonym">Pyrus baccata</name>
    <dbReference type="NCBI Taxonomy" id="106549"/>
    <lineage>
        <taxon>Eukaryota</taxon>
        <taxon>Viridiplantae</taxon>
        <taxon>Streptophyta</taxon>
        <taxon>Embryophyta</taxon>
        <taxon>Tracheophyta</taxon>
        <taxon>Spermatophyta</taxon>
        <taxon>Magnoliopsida</taxon>
        <taxon>eudicotyledons</taxon>
        <taxon>Gunneridae</taxon>
        <taxon>Pentapetalae</taxon>
        <taxon>rosids</taxon>
        <taxon>fabids</taxon>
        <taxon>Rosales</taxon>
        <taxon>Rosaceae</taxon>
        <taxon>Amygdaloideae</taxon>
        <taxon>Maleae</taxon>
        <taxon>Malus</taxon>
    </lineage>
</organism>
<dbReference type="InterPro" id="IPR017943">
    <property type="entry name" value="Bactericidal_perm-incr_a/b_dom"/>
</dbReference>
<gene>
    <name evidence="2" type="ORF">C1H46_028018</name>
</gene>
<evidence type="ECO:0000259" key="1">
    <source>
        <dbReference type="SMART" id="SM00329"/>
    </source>
</evidence>
<dbReference type="SUPFAM" id="SSF55394">
    <property type="entry name" value="Bactericidal permeability-increasing protein, BPI"/>
    <property type="match status" value="2"/>
</dbReference>
<dbReference type="GO" id="GO:0008289">
    <property type="term" value="F:lipid binding"/>
    <property type="evidence" value="ECO:0007669"/>
    <property type="project" value="InterPro"/>
</dbReference>
<name>A0A540LIV5_MALBA</name>
<dbReference type="AlphaFoldDB" id="A0A540LIV5"/>
<dbReference type="InterPro" id="IPR045897">
    <property type="entry name" value="BPI/LBP_pln"/>
</dbReference>
<reference evidence="2 3" key="1">
    <citation type="journal article" date="2019" name="G3 (Bethesda)">
        <title>Sequencing of a Wild Apple (Malus baccata) Genome Unravels the Differences Between Cultivated and Wild Apple Species Regarding Disease Resistance and Cold Tolerance.</title>
        <authorList>
            <person name="Chen X."/>
        </authorList>
    </citation>
    <scope>NUCLEOTIDE SEQUENCE [LARGE SCALE GENOMIC DNA]</scope>
    <source>
        <strain evidence="3">cv. Shandingzi</strain>
        <tissue evidence="2">Leaves</tissue>
    </source>
</reference>
<dbReference type="Pfam" id="PF01273">
    <property type="entry name" value="LBP_BPI_CETP"/>
    <property type="match status" value="1"/>
</dbReference>
<dbReference type="EMBL" id="VIEB01000565">
    <property type="protein sequence ID" value="TQD86415.1"/>
    <property type="molecule type" value="Genomic_DNA"/>
</dbReference>
<dbReference type="SMART" id="SM00329">
    <property type="entry name" value="BPI2"/>
    <property type="match status" value="1"/>
</dbReference>
<dbReference type="InterPro" id="IPR001124">
    <property type="entry name" value="Lipid-bd_serum_glycop_C"/>
</dbReference>
<feature type="domain" description="Lipid-binding serum glycoprotein C-terminal" evidence="1">
    <location>
        <begin position="137"/>
        <end position="336"/>
    </location>
</feature>
<keyword evidence="3" id="KW-1185">Reference proteome</keyword>
<accession>A0A540LIV5</accession>
<dbReference type="PANTHER" id="PTHR46801:SF2">
    <property type="entry name" value="LIPOPOLYSACCHARIDE-BINDING PROTEIN"/>
    <property type="match status" value="1"/>
</dbReference>
<dbReference type="STRING" id="106549.A0A540LIV5"/>
<proteinExistence type="predicted"/>
<protein>
    <recommendedName>
        <fullName evidence="1">Lipid-binding serum glycoprotein C-terminal domain-containing protein</fullName>
    </recommendedName>
</protein>
<dbReference type="Gene3D" id="3.15.20.10">
    <property type="entry name" value="Bactericidal permeability-increasing protein, domain 2"/>
    <property type="match status" value="1"/>
</dbReference>
<dbReference type="Proteomes" id="UP000315295">
    <property type="component" value="Unassembled WGS sequence"/>
</dbReference>
<dbReference type="InterPro" id="IPR017942">
    <property type="entry name" value="Lipid-bd_serum_glycop_N"/>
</dbReference>
<dbReference type="PANTHER" id="PTHR46801">
    <property type="entry name" value="OS06G0309200 PROTEIN"/>
    <property type="match status" value="1"/>
</dbReference>